<protein>
    <submittedName>
        <fullName evidence="1">Uncharacterized protein</fullName>
    </submittedName>
</protein>
<sequence length="65" mass="6930">MQKYSQTVNPSLSLADLAGLADKLSLPAGWSYQPRTLTSPLVVDIATKDACVTEDDLANSYSVQA</sequence>
<name>A0A7I7RDQ9_MYCCF</name>
<reference evidence="1 2" key="1">
    <citation type="journal article" date="2019" name="Emerg. Microbes Infect.">
        <title>Comprehensive subspecies identification of 175 nontuberculous mycobacteria species based on 7547 genomic profiles.</title>
        <authorList>
            <person name="Matsumoto Y."/>
            <person name="Kinjo T."/>
            <person name="Motooka D."/>
            <person name="Nabeya D."/>
            <person name="Jung N."/>
            <person name="Uechi K."/>
            <person name="Horii T."/>
            <person name="Iida T."/>
            <person name="Fujita J."/>
            <person name="Nakamura S."/>
        </authorList>
    </citation>
    <scope>NUCLEOTIDE SEQUENCE [LARGE SCALE GENOMIC DNA]</scope>
    <source>
        <strain evidence="1 2">JCM 18439</strain>
    </source>
</reference>
<evidence type="ECO:0000313" key="1">
    <source>
        <dbReference type="EMBL" id="BBY42226.1"/>
    </source>
</evidence>
<evidence type="ECO:0000313" key="2">
    <source>
        <dbReference type="Proteomes" id="UP000466431"/>
    </source>
</evidence>
<dbReference type="AlphaFoldDB" id="A0A7I7RDQ9"/>
<gene>
    <name evidence="1" type="ORF">MCEL_05210</name>
</gene>
<dbReference type="EMBL" id="AP022591">
    <property type="protein sequence ID" value="BBY42226.1"/>
    <property type="molecule type" value="Genomic_DNA"/>
</dbReference>
<organism evidence="1 2">
    <name type="scientific">Mycolicibacterium celeriflavum</name>
    <name type="common">Mycobacterium celeriflavum</name>
    <dbReference type="NCBI Taxonomy" id="1249101"/>
    <lineage>
        <taxon>Bacteria</taxon>
        <taxon>Bacillati</taxon>
        <taxon>Actinomycetota</taxon>
        <taxon>Actinomycetes</taxon>
        <taxon>Mycobacteriales</taxon>
        <taxon>Mycobacteriaceae</taxon>
        <taxon>Mycolicibacterium</taxon>
    </lineage>
</organism>
<dbReference type="KEGG" id="mcee:MCEL_05210"/>
<keyword evidence="2" id="KW-1185">Reference proteome</keyword>
<proteinExistence type="predicted"/>
<dbReference type="Proteomes" id="UP000466431">
    <property type="component" value="Chromosome"/>
</dbReference>
<accession>A0A7I7RDQ9</accession>